<dbReference type="InterPro" id="IPR016187">
    <property type="entry name" value="CTDL_fold"/>
</dbReference>
<sequence length="323" mass="36828">MESWKRGNWNSLTKEERRKQVNGLLEMLPAGFEWLRTETFERFGQTRDVEVFACKGREFVFVPGDTAIAGWTGIDKRSAGETPVRQRLLALFEKQFQGTSEEASAYLSKLMSPVREVTIRPLLVERQTTSAGWYPFSIDELDPEEDADVLEEIERFRGMPQHSLEIYQYLRLERHGEDVRLYLFDDSETFEEWSEVEIEAGFALPTEDEWEVLYGAGASTLFPWGDGIDESMRLKHFARGPHELELPNSLGLCFPGDPYVKELVLTPGGYTGKGGDGGNNIHGGLGPLLGYLPTATAFRDPHEQELDWPDLLDCLVYRRIVRL</sequence>
<dbReference type="InterPro" id="IPR042095">
    <property type="entry name" value="SUMF_sf"/>
</dbReference>
<dbReference type="Proteomes" id="UP000605427">
    <property type="component" value="Unassembled WGS sequence"/>
</dbReference>
<organism evidence="1 2">
    <name type="scientific">Saccharibacillus endophyticus</name>
    <dbReference type="NCBI Taxonomy" id="2060666"/>
    <lineage>
        <taxon>Bacteria</taxon>
        <taxon>Bacillati</taxon>
        <taxon>Bacillota</taxon>
        <taxon>Bacilli</taxon>
        <taxon>Bacillales</taxon>
        <taxon>Paenibacillaceae</taxon>
        <taxon>Saccharibacillus</taxon>
    </lineage>
</organism>
<evidence type="ECO:0008006" key="3">
    <source>
        <dbReference type="Google" id="ProtNLM"/>
    </source>
</evidence>
<dbReference type="EMBL" id="BMDD01000003">
    <property type="protein sequence ID" value="GGH80384.1"/>
    <property type="molecule type" value="Genomic_DNA"/>
</dbReference>
<reference evidence="2" key="1">
    <citation type="journal article" date="2019" name="Int. J. Syst. Evol. Microbiol.">
        <title>The Global Catalogue of Microorganisms (GCM) 10K type strain sequencing project: providing services to taxonomists for standard genome sequencing and annotation.</title>
        <authorList>
            <consortium name="The Broad Institute Genomics Platform"/>
            <consortium name="The Broad Institute Genome Sequencing Center for Infectious Disease"/>
            <person name="Wu L."/>
            <person name="Ma J."/>
        </authorList>
    </citation>
    <scope>NUCLEOTIDE SEQUENCE [LARGE SCALE GENOMIC DNA]</scope>
    <source>
        <strain evidence="2">CCM 8702</strain>
    </source>
</reference>
<dbReference type="RefSeq" id="WP_172244606.1">
    <property type="nucleotide sequence ID" value="NZ_BMDD01000003.1"/>
</dbReference>
<evidence type="ECO:0000313" key="2">
    <source>
        <dbReference type="Proteomes" id="UP000605427"/>
    </source>
</evidence>
<dbReference type="SUPFAM" id="SSF56436">
    <property type="entry name" value="C-type lectin-like"/>
    <property type="match status" value="1"/>
</dbReference>
<name>A0ABQ1ZYW8_9BACL</name>
<gene>
    <name evidence="1" type="ORF">GCM10007362_28610</name>
</gene>
<protein>
    <recommendedName>
        <fullName evidence="3">Sulfatase-modifying factor enzyme domain-containing protein</fullName>
    </recommendedName>
</protein>
<keyword evidence="2" id="KW-1185">Reference proteome</keyword>
<evidence type="ECO:0000313" key="1">
    <source>
        <dbReference type="EMBL" id="GGH80384.1"/>
    </source>
</evidence>
<proteinExistence type="predicted"/>
<comment type="caution">
    <text evidence="1">The sequence shown here is derived from an EMBL/GenBank/DDBJ whole genome shotgun (WGS) entry which is preliminary data.</text>
</comment>
<dbReference type="Gene3D" id="3.90.1580.10">
    <property type="entry name" value="paralog of FGE (formylglycine-generating enzyme)"/>
    <property type="match status" value="1"/>
</dbReference>
<accession>A0ABQ1ZYW8</accession>